<proteinExistence type="predicted"/>
<feature type="transmembrane region" description="Helical" evidence="1">
    <location>
        <begin position="37"/>
        <end position="63"/>
    </location>
</feature>
<evidence type="ECO:0000313" key="3">
    <source>
        <dbReference type="Proteomes" id="UP000265520"/>
    </source>
</evidence>
<keyword evidence="1" id="KW-0472">Membrane</keyword>
<protein>
    <submittedName>
        <fullName evidence="2">Uncharacterized protein</fullName>
    </submittedName>
</protein>
<keyword evidence="3" id="KW-1185">Reference proteome</keyword>
<evidence type="ECO:0000313" key="2">
    <source>
        <dbReference type="EMBL" id="MCH86347.1"/>
    </source>
</evidence>
<feature type="transmembrane region" description="Helical" evidence="1">
    <location>
        <begin position="6"/>
        <end position="30"/>
    </location>
</feature>
<keyword evidence="1" id="KW-1133">Transmembrane helix</keyword>
<evidence type="ECO:0000256" key="1">
    <source>
        <dbReference type="SAM" id="Phobius"/>
    </source>
</evidence>
<gene>
    <name evidence="2" type="ORF">A2U01_0007203</name>
</gene>
<sequence>MRLVRVSLFVFEIIRSWMVVCAVLGILLTLKYRLGQVLARLVVTLSVTAVLGRFQAAVVKFHVVMMLQMFLPESVGLSWRFSFLNLFLHFSALSVLAGRCALALFIERFSRPGFILLSLGCPRKLPGQGCSPYLPSRSSLGVDGIRAEYSGYVMMGHGCYDDQGKYFVRGTSGVLVIIEA</sequence>
<organism evidence="2 3">
    <name type="scientific">Trifolium medium</name>
    <dbReference type="NCBI Taxonomy" id="97028"/>
    <lineage>
        <taxon>Eukaryota</taxon>
        <taxon>Viridiplantae</taxon>
        <taxon>Streptophyta</taxon>
        <taxon>Embryophyta</taxon>
        <taxon>Tracheophyta</taxon>
        <taxon>Spermatophyta</taxon>
        <taxon>Magnoliopsida</taxon>
        <taxon>eudicotyledons</taxon>
        <taxon>Gunneridae</taxon>
        <taxon>Pentapetalae</taxon>
        <taxon>rosids</taxon>
        <taxon>fabids</taxon>
        <taxon>Fabales</taxon>
        <taxon>Fabaceae</taxon>
        <taxon>Papilionoideae</taxon>
        <taxon>50 kb inversion clade</taxon>
        <taxon>NPAAA clade</taxon>
        <taxon>Hologalegina</taxon>
        <taxon>IRL clade</taxon>
        <taxon>Trifolieae</taxon>
        <taxon>Trifolium</taxon>
    </lineage>
</organism>
<keyword evidence="1" id="KW-0812">Transmembrane</keyword>
<feature type="transmembrane region" description="Helical" evidence="1">
    <location>
        <begin position="83"/>
        <end position="106"/>
    </location>
</feature>
<dbReference type="AlphaFoldDB" id="A0A392MFR3"/>
<reference evidence="2 3" key="1">
    <citation type="journal article" date="2018" name="Front. Plant Sci.">
        <title>Red Clover (Trifolium pratense) and Zigzag Clover (T. medium) - A Picture of Genomic Similarities and Differences.</title>
        <authorList>
            <person name="Dluhosova J."/>
            <person name="Istvanek J."/>
            <person name="Nedelnik J."/>
            <person name="Repkova J."/>
        </authorList>
    </citation>
    <scope>NUCLEOTIDE SEQUENCE [LARGE SCALE GENOMIC DNA]</scope>
    <source>
        <strain evidence="3">cv. 10/8</strain>
        <tissue evidence="2">Leaf</tissue>
    </source>
</reference>
<dbReference type="Proteomes" id="UP000265520">
    <property type="component" value="Unassembled WGS sequence"/>
</dbReference>
<dbReference type="EMBL" id="LXQA010010172">
    <property type="protein sequence ID" value="MCH86347.1"/>
    <property type="molecule type" value="Genomic_DNA"/>
</dbReference>
<comment type="caution">
    <text evidence="2">The sequence shown here is derived from an EMBL/GenBank/DDBJ whole genome shotgun (WGS) entry which is preliminary data.</text>
</comment>
<name>A0A392MFR3_9FABA</name>
<accession>A0A392MFR3</accession>